<dbReference type="PANTHER" id="PTHR43477:SF4">
    <property type="entry name" value="DEHYDROGENASE_REDUCTASE SDR FAMILY MEMBER 6"/>
    <property type="match status" value="1"/>
</dbReference>
<evidence type="ECO:0000256" key="3">
    <source>
        <dbReference type="ARBA" id="ARBA00023027"/>
    </source>
</evidence>
<dbReference type="PRINTS" id="PR00081">
    <property type="entry name" value="GDHRDH"/>
</dbReference>
<dbReference type="InterPro" id="IPR051122">
    <property type="entry name" value="SDR_DHRS6-like"/>
</dbReference>
<evidence type="ECO:0000256" key="1">
    <source>
        <dbReference type="ARBA" id="ARBA00006484"/>
    </source>
</evidence>
<evidence type="ECO:0008006" key="5">
    <source>
        <dbReference type="Google" id="ProtNLM"/>
    </source>
</evidence>
<dbReference type="Pfam" id="PF13561">
    <property type="entry name" value="adh_short_C2"/>
    <property type="match status" value="1"/>
</dbReference>
<evidence type="ECO:0000313" key="4">
    <source>
        <dbReference type="EMBL" id="SUZ61914.1"/>
    </source>
</evidence>
<dbReference type="Pfam" id="PF00106">
    <property type="entry name" value="adh_short"/>
    <property type="match status" value="1"/>
</dbReference>
<dbReference type="EMBL" id="UINC01000835">
    <property type="protein sequence ID" value="SUZ61914.1"/>
    <property type="molecule type" value="Genomic_DNA"/>
</dbReference>
<sequence>MSTELEKENRMEDVLRYEGTRAVVTGAASGMGAATATILAALGAEVHGLDIQPCGGAVHESHLVDLSDTDQIDAAVEAIGGPIDSLFNCAGLPTTAPDLAVMLVNFAGHRHLTEAVIPLLSDGAGIAFISSVAGMGWVANAARNLELVMTPDFDAARTWCEEHPEAIGGMGYSASKEAINAYVAFRGFQLAPSGVRLNSLNPGPTDTPMMPSFIESQGQEFFDNFPKPVGRNARPDEQAWALVLLNSPRNSYTTATSHFADGGFTGGLFTGGIDMALLMPPE</sequence>
<dbReference type="AlphaFoldDB" id="A0A381P5Q3"/>
<dbReference type="Gene3D" id="3.40.50.720">
    <property type="entry name" value="NAD(P)-binding Rossmann-like Domain"/>
    <property type="match status" value="1"/>
</dbReference>
<proteinExistence type="inferred from homology"/>
<dbReference type="InterPro" id="IPR036291">
    <property type="entry name" value="NAD(P)-bd_dom_sf"/>
</dbReference>
<name>A0A381P5Q3_9ZZZZ</name>
<protein>
    <recommendedName>
        <fullName evidence="5">3-alpha-hydroxysteroid dehydrogenase</fullName>
    </recommendedName>
</protein>
<comment type="similarity">
    <text evidence="1">Belongs to the short-chain dehydrogenases/reductases (SDR) family.</text>
</comment>
<dbReference type="InterPro" id="IPR002347">
    <property type="entry name" value="SDR_fam"/>
</dbReference>
<organism evidence="4">
    <name type="scientific">marine metagenome</name>
    <dbReference type="NCBI Taxonomy" id="408172"/>
    <lineage>
        <taxon>unclassified sequences</taxon>
        <taxon>metagenomes</taxon>
        <taxon>ecological metagenomes</taxon>
    </lineage>
</organism>
<keyword evidence="2" id="KW-0560">Oxidoreductase</keyword>
<evidence type="ECO:0000256" key="2">
    <source>
        <dbReference type="ARBA" id="ARBA00023002"/>
    </source>
</evidence>
<dbReference type="SUPFAM" id="SSF51735">
    <property type="entry name" value="NAD(P)-binding Rossmann-fold domains"/>
    <property type="match status" value="1"/>
</dbReference>
<dbReference type="PANTHER" id="PTHR43477">
    <property type="entry name" value="DIHYDROANTICAPSIN 7-DEHYDROGENASE"/>
    <property type="match status" value="1"/>
</dbReference>
<keyword evidence="3" id="KW-0520">NAD</keyword>
<dbReference type="GO" id="GO:0016491">
    <property type="term" value="F:oxidoreductase activity"/>
    <property type="evidence" value="ECO:0007669"/>
    <property type="project" value="UniProtKB-KW"/>
</dbReference>
<gene>
    <name evidence="4" type="ORF">METZ01_LOCUS14768</name>
</gene>
<dbReference type="NCBIfam" id="NF009092">
    <property type="entry name" value="PRK12428.1"/>
    <property type="match status" value="1"/>
</dbReference>
<accession>A0A381P5Q3</accession>
<reference evidence="4" key="1">
    <citation type="submission" date="2018-05" db="EMBL/GenBank/DDBJ databases">
        <authorList>
            <person name="Lanie J.A."/>
            <person name="Ng W.-L."/>
            <person name="Kazmierczak K.M."/>
            <person name="Andrzejewski T.M."/>
            <person name="Davidsen T.M."/>
            <person name="Wayne K.J."/>
            <person name="Tettelin H."/>
            <person name="Glass J.I."/>
            <person name="Rusch D."/>
            <person name="Podicherti R."/>
            <person name="Tsui H.-C.T."/>
            <person name="Winkler M.E."/>
        </authorList>
    </citation>
    <scope>NUCLEOTIDE SEQUENCE</scope>
</reference>